<dbReference type="PIRSF" id="PIRSF036492">
    <property type="entry name" value="ALDH"/>
    <property type="match status" value="1"/>
</dbReference>
<dbReference type="Gene3D" id="3.40.309.10">
    <property type="entry name" value="Aldehyde Dehydrogenase, Chain A, domain 2"/>
    <property type="match status" value="1"/>
</dbReference>
<dbReference type="AlphaFoldDB" id="A0A0N7M234"/>
<dbReference type="Gene3D" id="3.40.605.10">
    <property type="entry name" value="Aldehyde Dehydrogenase, Chain A, domain 1"/>
    <property type="match status" value="1"/>
</dbReference>
<evidence type="ECO:0000256" key="7">
    <source>
        <dbReference type="RuleBase" id="RU003345"/>
    </source>
</evidence>
<evidence type="ECO:0000313" key="9">
    <source>
        <dbReference type="EMBL" id="CUH84995.1"/>
    </source>
</evidence>
<dbReference type="RefSeq" id="WP_058319085.1">
    <property type="nucleotide sequence ID" value="NZ_CYSF01000011.1"/>
</dbReference>
<dbReference type="InterPro" id="IPR015590">
    <property type="entry name" value="Aldehyde_DH_dom"/>
</dbReference>
<evidence type="ECO:0000256" key="1">
    <source>
        <dbReference type="ARBA" id="ARBA00009986"/>
    </source>
</evidence>
<dbReference type="InterPro" id="IPR012394">
    <property type="entry name" value="Aldehyde_DH_NAD(P)"/>
</dbReference>
<evidence type="ECO:0000256" key="3">
    <source>
        <dbReference type="ARBA" id="ARBA00023027"/>
    </source>
</evidence>
<dbReference type="Pfam" id="PF00171">
    <property type="entry name" value="Aldedh"/>
    <property type="match status" value="1"/>
</dbReference>
<feature type="active site" evidence="5 6">
    <location>
        <position position="220"/>
    </location>
</feature>
<dbReference type="InterPro" id="IPR016161">
    <property type="entry name" value="Ald_DH/histidinol_DH"/>
</dbReference>
<feature type="active site" evidence="5">
    <location>
        <position position="254"/>
    </location>
</feature>
<protein>
    <recommendedName>
        <fullName evidence="4">Aldehyde dehydrogenase</fullName>
    </recommendedName>
</protein>
<dbReference type="GO" id="GO:0006081">
    <property type="term" value="P:aldehyde metabolic process"/>
    <property type="evidence" value="ECO:0007669"/>
    <property type="project" value="InterPro"/>
</dbReference>
<evidence type="ECO:0000313" key="10">
    <source>
        <dbReference type="Proteomes" id="UP000051681"/>
    </source>
</evidence>
<dbReference type="EMBL" id="CYSF01000011">
    <property type="protein sequence ID" value="CUH84995.1"/>
    <property type="molecule type" value="Genomic_DNA"/>
</dbReference>
<evidence type="ECO:0000256" key="6">
    <source>
        <dbReference type="PROSITE-ProRule" id="PRU10007"/>
    </source>
</evidence>
<dbReference type="GO" id="GO:0004029">
    <property type="term" value="F:aldehyde dehydrogenase (NAD+) activity"/>
    <property type="evidence" value="ECO:0007669"/>
    <property type="project" value="TreeGrafter"/>
</dbReference>
<keyword evidence="3" id="KW-0520">NAD</keyword>
<dbReference type="SUPFAM" id="SSF53720">
    <property type="entry name" value="ALDH-like"/>
    <property type="match status" value="1"/>
</dbReference>
<keyword evidence="2 4" id="KW-0560">Oxidoreductase</keyword>
<evidence type="ECO:0000256" key="2">
    <source>
        <dbReference type="ARBA" id="ARBA00023002"/>
    </source>
</evidence>
<proteinExistence type="inferred from homology"/>
<dbReference type="InterPro" id="IPR016162">
    <property type="entry name" value="Ald_DH_N"/>
</dbReference>
<organism evidence="9 10">
    <name type="scientific">Thalassovita mediterranea</name>
    <dbReference type="NCBI Taxonomy" id="340021"/>
    <lineage>
        <taxon>Bacteria</taxon>
        <taxon>Pseudomonadati</taxon>
        <taxon>Pseudomonadota</taxon>
        <taxon>Alphaproteobacteria</taxon>
        <taxon>Rhodobacterales</taxon>
        <taxon>Roseobacteraceae</taxon>
        <taxon>Thalassovita</taxon>
    </lineage>
</organism>
<reference evidence="9 10" key="1">
    <citation type="submission" date="2015-09" db="EMBL/GenBank/DDBJ databases">
        <authorList>
            <consortium name="Swine Surveillance"/>
        </authorList>
    </citation>
    <scope>NUCLEOTIDE SEQUENCE [LARGE SCALE GENOMIC DNA]</scope>
    <source>
        <strain evidence="9 10">CECT 8383</strain>
    </source>
</reference>
<dbReference type="InterPro" id="IPR029510">
    <property type="entry name" value="Ald_DH_CS_GLU"/>
</dbReference>
<name>A0A0N7M234_9RHOB</name>
<evidence type="ECO:0000259" key="8">
    <source>
        <dbReference type="Pfam" id="PF00171"/>
    </source>
</evidence>
<dbReference type="OrthoDB" id="9812625at2"/>
<dbReference type="Proteomes" id="UP000051681">
    <property type="component" value="Unassembled WGS sequence"/>
</dbReference>
<dbReference type="PANTHER" id="PTHR43570">
    <property type="entry name" value="ALDEHYDE DEHYDROGENASE"/>
    <property type="match status" value="1"/>
</dbReference>
<evidence type="ECO:0000256" key="4">
    <source>
        <dbReference type="PIRNR" id="PIRNR036492"/>
    </source>
</evidence>
<comment type="similarity">
    <text evidence="1 4 7">Belongs to the aldehyde dehydrogenase family.</text>
</comment>
<evidence type="ECO:0000256" key="5">
    <source>
        <dbReference type="PIRSR" id="PIRSR036492-1"/>
    </source>
</evidence>
<accession>A0A0N7M234</accession>
<dbReference type="CDD" id="cd07133">
    <property type="entry name" value="ALDH_CALDH_CalB"/>
    <property type="match status" value="1"/>
</dbReference>
<feature type="domain" description="Aldehyde dehydrogenase" evidence="8">
    <location>
        <begin position="17"/>
        <end position="444"/>
    </location>
</feature>
<keyword evidence="10" id="KW-1185">Reference proteome</keyword>
<dbReference type="PROSITE" id="PS00687">
    <property type="entry name" value="ALDEHYDE_DEHYDR_GLU"/>
    <property type="match status" value="1"/>
</dbReference>
<dbReference type="STRING" id="340021.TM5383_02217"/>
<dbReference type="InterPro" id="IPR016163">
    <property type="entry name" value="Ald_DH_C"/>
</dbReference>
<dbReference type="GO" id="GO:0005737">
    <property type="term" value="C:cytoplasm"/>
    <property type="evidence" value="ECO:0007669"/>
    <property type="project" value="TreeGrafter"/>
</dbReference>
<sequence>MPLDAQNPIAVVLNETLAAQRAAYAQAPAPSIAERTERLNRLHNAVIDYKDRLVAAVDADFSGRASAETELMEILPVLEGIAYNKKNVKRWAKQSRRHTPLMLFGSKTKVHYQPLGVVGIVVPWNFPIFLGLSPLVGALTAGNRAMIKTSEFAENTGAVLKEMIEATFTAEEVTVHTGGVEVATEFTKLPFDHLVFTGSTQVGKIVMRAAAENLTPVTLELGGKSPAIIHDSFPIEEAAKRIAFGKGLNAGQVCVSPDYIMVPRAKLTAFTDAFAKEMAQQYPTLRDNDDYTAIITDRQRERLLDNLQDARDKGATIREVNPNGESFEGTRKLPIHIVTDVTEDMRVLQEEIFGPIMPIVPYDTIDEAIAYVNARPRPLALYYFDWDHARGEHMLNATHSGGVCINDVMTHVAVDDMPFGGVGPSGMGHYHGKEGFLNFSKAKGVVVKGRFNPTSYIRQPWGNRMHTAFMRFQFNRFRKIG</sequence>
<dbReference type="PANTHER" id="PTHR43570:SF20">
    <property type="entry name" value="ALDEHYDE DEHYDROGENASE ALDX-RELATED"/>
    <property type="match status" value="1"/>
</dbReference>
<gene>
    <name evidence="9" type="primary">calB_2</name>
    <name evidence="9" type="ORF">TM5383_02217</name>
</gene>